<dbReference type="Proteomes" id="UP001162131">
    <property type="component" value="Unassembled WGS sequence"/>
</dbReference>
<comment type="caution">
    <text evidence="1">The sequence shown here is derived from an EMBL/GenBank/DDBJ whole genome shotgun (WGS) entry which is preliminary data.</text>
</comment>
<dbReference type="AlphaFoldDB" id="A0AAU9JY68"/>
<proteinExistence type="predicted"/>
<keyword evidence="2" id="KW-1185">Reference proteome</keyword>
<evidence type="ECO:0000313" key="2">
    <source>
        <dbReference type="Proteomes" id="UP001162131"/>
    </source>
</evidence>
<protein>
    <submittedName>
        <fullName evidence="1">Uncharacterized protein</fullName>
    </submittedName>
</protein>
<dbReference type="EMBL" id="CAJZBQ010000051">
    <property type="protein sequence ID" value="CAG9330591.1"/>
    <property type="molecule type" value="Genomic_DNA"/>
</dbReference>
<name>A0AAU9JY68_9CILI</name>
<accession>A0AAU9JY68</accession>
<reference evidence="1" key="1">
    <citation type="submission" date="2021-09" db="EMBL/GenBank/DDBJ databases">
        <authorList>
            <consortium name="AG Swart"/>
            <person name="Singh M."/>
            <person name="Singh A."/>
            <person name="Seah K."/>
            <person name="Emmerich C."/>
        </authorList>
    </citation>
    <scope>NUCLEOTIDE SEQUENCE</scope>
    <source>
        <strain evidence="1">ATCC30299</strain>
    </source>
</reference>
<gene>
    <name evidence="1" type="ORF">BSTOLATCC_MIC51173</name>
</gene>
<evidence type="ECO:0000313" key="1">
    <source>
        <dbReference type="EMBL" id="CAG9330591.1"/>
    </source>
</evidence>
<organism evidence="1 2">
    <name type="scientific">Blepharisma stoltei</name>
    <dbReference type="NCBI Taxonomy" id="1481888"/>
    <lineage>
        <taxon>Eukaryota</taxon>
        <taxon>Sar</taxon>
        <taxon>Alveolata</taxon>
        <taxon>Ciliophora</taxon>
        <taxon>Postciliodesmatophora</taxon>
        <taxon>Heterotrichea</taxon>
        <taxon>Heterotrichida</taxon>
        <taxon>Blepharismidae</taxon>
        <taxon>Blepharisma</taxon>
    </lineage>
</organism>
<sequence length="262" mass="30670">MDNTKFHKMGIIKSKSKIPSPIHGNILLFTGIKELDDIYKELEKPVSKVNKFKANFDGIITNLIRELGAEIHWEINLDLQEIFRMVLVVLSANCAGKLNEINLNFTSENPYILFDTPKLNRKSRKLMAIYYELMNFLIETPRKLEDIKKTIKKWVKREEDFPKKIAELTEDLDFSSQDKITAVLNMDKNHEIISKSPELLDEFFDAIELVKYSINEIIKEFQKPLYSERLVSRGIQAHAKRIKSPKELVRLFWPLINEETDD</sequence>